<dbReference type="AlphaFoldDB" id="A0A6S7HDB7"/>
<comment type="caution">
    <text evidence="1">The sequence shown here is derived from an EMBL/GenBank/DDBJ whole genome shotgun (WGS) entry which is preliminary data.</text>
</comment>
<sequence length="124" mass="13992">MSGMNCKYRHEKKRSGCKYPAIMEKKTIGFHAFSGCDSTSAFLGKADTGNGWKLKDGFVLIRCASTTRALQSLTTVQHRKLKLQIEVKRWSKVVLPTNRTLELETNSSWVQLQGSFYSDGDIKN</sequence>
<organism evidence="1 2">
    <name type="scientific">Paramuricea clavata</name>
    <name type="common">Red gorgonian</name>
    <name type="synonym">Violescent sea-whip</name>
    <dbReference type="NCBI Taxonomy" id="317549"/>
    <lineage>
        <taxon>Eukaryota</taxon>
        <taxon>Metazoa</taxon>
        <taxon>Cnidaria</taxon>
        <taxon>Anthozoa</taxon>
        <taxon>Octocorallia</taxon>
        <taxon>Malacalcyonacea</taxon>
        <taxon>Plexauridae</taxon>
        <taxon>Paramuricea</taxon>
    </lineage>
</organism>
<protein>
    <submittedName>
        <fullName evidence="1">Uncharacterized protein</fullName>
    </submittedName>
</protein>
<name>A0A6S7HDB7_PARCT</name>
<proteinExistence type="predicted"/>
<dbReference type="Proteomes" id="UP001152795">
    <property type="component" value="Unassembled WGS sequence"/>
</dbReference>
<reference evidence="1" key="1">
    <citation type="submission" date="2020-04" db="EMBL/GenBank/DDBJ databases">
        <authorList>
            <person name="Alioto T."/>
            <person name="Alioto T."/>
            <person name="Gomez Garrido J."/>
        </authorList>
    </citation>
    <scope>NUCLEOTIDE SEQUENCE</scope>
    <source>
        <strain evidence="1">A484AB</strain>
    </source>
</reference>
<feature type="non-terminal residue" evidence="1">
    <location>
        <position position="124"/>
    </location>
</feature>
<accession>A0A6S7HDB7</accession>
<keyword evidence="2" id="KW-1185">Reference proteome</keyword>
<dbReference type="EMBL" id="CACRXK020004318">
    <property type="protein sequence ID" value="CAB4002306.1"/>
    <property type="molecule type" value="Genomic_DNA"/>
</dbReference>
<gene>
    <name evidence="1" type="ORF">PACLA_8A034712</name>
</gene>
<evidence type="ECO:0000313" key="1">
    <source>
        <dbReference type="EMBL" id="CAB4002306.1"/>
    </source>
</evidence>
<evidence type="ECO:0000313" key="2">
    <source>
        <dbReference type="Proteomes" id="UP001152795"/>
    </source>
</evidence>